<proteinExistence type="predicted"/>
<evidence type="ECO:0000256" key="6">
    <source>
        <dbReference type="SAM" id="MobiDB-lite"/>
    </source>
</evidence>
<dbReference type="HOGENOM" id="CLU_250910_0_0_1"/>
<feature type="region of interest" description="Disordered" evidence="6">
    <location>
        <begin position="26"/>
        <end position="71"/>
    </location>
</feature>
<evidence type="ECO:0000256" key="4">
    <source>
        <dbReference type="ARBA" id="ARBA00023242"/>
    </source>
</evidence>
<dbReference type="InterPro" id="IPR009057">
    <property type="entry name" value="Homeodomain-like_sf"/>
</dbReference>
<keyword evidence="3" id="KW-0804">Transcription</keyword>
<keyword evidence="4" id="KW-0539">Nucleus</keyword>
<dbReference type="InterPro" id="IPR017884">
    <property type="entry name" value="SANT_dom"/>
</dbReference>
<dbReference type="CDD" id="cd00167">
    <property type="entry name" value="SANT"/>
    <property type="match status" value="3"/>
</dbReference>
<dbReference type="PANTHER" id="PTHR46621:SF1">
    <property type="entry name" value="SNRNA-ACTIVATING PROTEIN COMPLEX SUBUNIT 4"/>
    <property type="match status" value="1"/>
</dbReference>
<evidence type="ECO:0000256" key="5">
    <source>
        <dbReference type="SAM" id="Coils"/>
    </source>
</evidence>
<evidence type="ECO:0000256" key="2">
    <source>
        <dbReference type="ARBA" id="ARBA00023125"/>
    </source>
</evidence>
<protein>
    <submittedName>
        <fullName evidence="7">snRNA-activating protein complex subunit 4</fullName>
    </submittedName>
</protein>
<feature type="compositionally biased region" description="Low complexity" evidence="6">
    <location>
        <begin position="1054"/>
        <end position="1066"/>
    </location>
</feature>
<name>K1R090_MAGGI</name>
<feature type="coiled-coil region" evidence="5">
    <location>
        <begin position="256"/>
        <end position="290"/>
    </location>
</feature>
<dbReference type="GO" id="GO:0019185">
    <property type="term" value="C:snRNA-activating protein complex"/>
    <property type="evidence" value="ECO:0007669"/>
    <property type="project" value="TreeGrafter"/>
</dbReference>
<dbReference type="InterPro" id="IPR001005">
    <property type="entry name" value="SANT/Myb"/>
</dbReference>
<dbReference type="InterPro" id="IPR051575">
    <property type="entry name" value="Myb-like_DNA-bd"/>
</dbReference>
<dbReference type="PROSITE" id="PS51293">
    <property type="entry name" value="SANT"/>
    <property type="match status" value="1"/>
</dbReference>
<dbReference type="InterPro" id="IPR017930">
    <property type="entry name" value="Myb_dom"/>
</dbReference>
<feature type="compositionally biased region" description="Low complexity" evidence="6">
    <location>
        <begin position="847"/>
        <end position="1015"/>
    </location>
</feature>
<gene>
    <name evidence="7" type="ORF">CGI_10018922</name>
</gene>
<feature type="compositionally biased region" description="Low complexity" evidence="6">
    <location>
        <begin position="1246"/>
        <end position="1255"/>
    </location>
</feature>
<feature type="region of interest" description="Disordered" evidence="6">
    <location>
        <begin position="127"/>
        <end position="149"/>
    </location>
</feature>
<feature type="compositionally biased region" description="Acidic residues" evidence="6">
    <location>
        <begin position="31"/>
        <end position="55"/>
    </location>
</feature>
<feature type="compositionally biased region" description="Basic and acidic residues" evidence="6">
    <location>
        <begin position="1441"/>
        <end position="1458"/>
    </location>
</feature>
<evidence type="ECO:0000256" key="1">
    <source>
        <dbReference type="ARBA" id="ARBA00023015"/>
    </source>
</evidence>
<feature type="region of interest" description="Disordered" evidence="6">
    <location>
        <begin position="1405"/>
        <end position="1458"/>
    </location>
</feature>
<feature type="region of interest" description="Disordered" evidence="6">
    <location>
        <begin position="847"/>
        <end position="1087"/>
    </location>
</feature>
<keyword evidence="2" id="KW-0238">DNA-binding</keyword>
<accession>K1R090</accession>
<dbReference type="SMART" id="SM00717">
    <property type="entry name" value="SANT"/>
    <property type="match status" value="5"/>
</dbReference>
<dbReference type="SUPFAM" id="SSF46689">
    <property type="entry name" value="Homeodomain-like"/>
    <property type="match status" value="2"/>
</dbReference>
<dbReference type="InParanoid" id="K1R090"/>
<feature type="compositionally biased region" description="Polar residues" evidence="6">
    <location>
        <begin position="1163"/>
        <end position="1198"/>
    </location>
</feature>
<evidence type="ECO:0000313" key="7">
    <source>
        <dbReference type="EMBL" id="EKC42772.1"/>
    </source>
</evidence>
<feature type="compositionally biased region" description="Polar residues" evidence="6">
    <location>
        <begin position="1067"/>
        <end position="1087"/>
    </location>
</feature>
<keyword evidence="1" id="KW-0805">Transcription regulation</keyword>
<dbReference type="GO" id="GO:0000978">
    <property type="term" value="F:RNA polymerase II cis-regulatory region sequence-specific DNA binding"/>
    <property type="evidence" value="ECO:0007669"/>
    <property type="project" value="TreeGrafter"/>
</dbReference>
<organism evidence="7">
    <name type="scientific">Magallana gigas</name>
    <name type="common">Pacific oyster</name>
    <name type="synonym">Crassostrea gigas</name>
    <dbReference type="NCBI Taxonomy" id="29159"/>
    <lineage>
        <taxon>Eukaryota</taxon>
        <taxon>Metazoa</taxon>
        <taxon>Spiralia</taxon>
        <taxon>Lophotrochozoa</taxon>
        <taxon>Mollusca</taxon>
        <taxon>Bivalvia</taxon>
        <taxon>Autobranchia</taxon>
        <taxon>Pteriomorphia</taxon>
        <taxon>Ostreida</taxon>
        <taxon>Ostreoidea</taxon>
        <taxon>Ostreidae</taxon>
        <taxon>Magallana</taxon>
    </lineage>
</organism>
<dbReference type="EMBL" id="JH816350">
    <property type="protein sequence ID" value="EKC42772.1"/>
    <property type="molecule type" value="Genomic_DNA"/>
</dbReference>
<dbReference type="GO" id="GO:0042795">
    <property type="term" value="P:snRNA transcription by RNA polymerase II"/>
    <property type="evidence" value="ECO:0007669"/>
    <property type="project" value="TreeGrafter"/>
</dbReference>
<dbReference type="Gene3D" id="1.10.10.60">
    <property type="entry name" value="Homeodomain-like"/>
    <property type="match status" value="4"/>
</dbReference>
<sequence length="1458" mass="164080">MDSIGEEREQIEDDIERLNLALQVEGSTVELNDEEEEELDDIFTNEDSIDPDDYESVNTIPSQDSEPTHVETSEIDQMSGMSEISHLPINAETCLALNRTYQELILESLKKIELALNENREKQKVLEEGLETKSKGAPKTTDKSTTNKKKSSAMFCKPYFKDKDQKVAPHNSDVEMKKMTQEHKQDVSPPQAWSIAQRCKLQEAIKAEGLKQKIVPLLNRKEILVEKVKHIETELMKISIESFKNEENVTDDEEEREHLTGTREIKEQDLVELKQKIEEVDKEMEKAKQTSEIELLFNLDSEKVDWLMIANVIFDGKRDERECRIMWKNVLHPSINKEKWSAQETKDLQELANKYNMRNWPAIAKELGTGRTPFQCLQFYQHSLNETWNNRPWTEEEDEMLREVVESVRMGNRISFAQVSYFLDGRSQSQCTSRWNQINPSMKRGRWSLHEDCLLITAVQLHGPKNWRLIKEYVHGRTPIQCRDRYNNCLNPSINAAQTWTYEDDKLLLKRVNSQLEKGSSVSWVKILPEFPGRIDGQLLSRYRRLQAWKMKSEWVEKQSEQEKKNMGVLEGEQLLREITKVEPTTSFLEMSKSFPDVCKEDYLKQIEDRRRGDLVVPRPPVMTHCATRCVQALWTRKKHLFSLVDQHLKNMDKLVPDHSTNIKEFKMFESLSKIQEKILRETMAKHPSDITVKDMLKISKKLTRTESCKDGRTKWIERDLICDDQIKDILIWKCFHSLLIDKRCGRPRKFYLFSPTGRKPPCAEEDDDEDVEKITDITVTLLMNALDVDHKSALEKSRELDPNTSTVGEEIDLLRRVTPNILPSNVTQTQPTIQIVSTTLNQSSSINIQRQSSSTNSQNQSSSTNSQNQSSSTNSHNQSSSTNSHNQSSSTISQSSSTNSQSSSTNSQSSSTNSQNQSSSTISQNQSSSTNSQNQSSSTNSQSSSTNSHNQSSSTNSQSSSTISQNQSSSTSNQNQSSSTISQNQSSSTNSQNQSSSTSNQNQSSITNEQSNSSHENYDTAQTTNCGSALGRKRKVAVGTDQDAQVQSKKSKAISSSSNENANSSCNGKESSSVVQKNSNGCTEKNLNSVGVVGQGSSTPVANINRTSSSLGENPSSKTNMSALPAGARIIRLPPGVKLKPGDKIQDILAAHKLSMAALESQSSTASRVPDTQCSQTATRKQLVTPKEPSQTTTSKQPVIPIDPSQTMAGKQPVVPKEPSQTTTSKQPVVPIEPGSRKKKKKSKSQPQKQSVVVLRPPSGIQDPKRVKILPPGTITTCAFKSVMLHRKYLMIRADELYSRQFYRLRGNELQKRVTLELSKQATGAVKIERNENEQHVGALNKTLYTMEKSVASSVAAKTARIKQKGEVGHDALAKVRKTKEFKMLQKRFEALFAWPALLSTISPPFISGQRGRPSSVSAQKSKKGKNKKPSSAVDEQTENDAKSEMEMEQPVKRKKP</sequence>
<feature type="compositionally biased region" description="Polar residues" evidence="6">
    <location>
        <begin position="56"/>
        <end position="65"/>
    </location>
</feature>
<dbReference type="GO" id="GO:0042796">
    <property type="term" value="P:snRNA transcription by RNA polymerase III"/>
    <property type="evidence" value="ECO:0007669"/>
    <property type="project" value="TreeGrafter"/>
</dbReference>
<dbReference type="GO" id="GO:0001006">
    <property type="term" value="F:RNA polymerase III type 3 promoter sequence-specific DNA binding"/>
    <property type="evidence" value="ECO:0007669"/>
    <property type="project" value="TreeGrafter"/>
</dbReference>
<dbReference type="PANTHER" id="PTHR46621">
    <property type="entry name" value="SNRNA-ACTIVATING PROTEIN COMPLEX SUBUNIT 4"/>
    <property type="match status" value="1"/>
</dbReference>
<dbReference type="PROSITE" id="PS50090">
    <property type="entry name" value="MYB_LIKE"/>
    <property type="match status" value="3"/>
</dbReference>
<dbReference type="Pfam" id="PF00249">
    <property type="entry name" value="Myb_DNA-binding"/>
    <property type="match status" value="1"/>
</dbReference>
<reference evidence="7" key="1">
    <citation type="journal article" date="2012" name="Nature">
        <title>The oyster genome reveals stress adaptation and complexity of shell formation.</title>
        <authorList>
            <person name="Zhang G."/>
            <person name="Fang X."/>
            <person name="Guo X."/>
            <person name="Li L."/>
            <person name="Luo R."/>
            <person name="Xu F."/>
            <person name="Yang P."/>
            <person name="Zhang L."/>
            <person name="Wang X."/>
            <person name="Qi H."/>
            <person name="Xiong Z."/>
            <person name="Que H."/>
            <person name="Xie Y."/>
            <person name="Holland P.W."/>
            <person name="Paps J."/>
            <person name="Zhu Y."/>
            <person name="Wu F."/>
            <person name="Chen Y."/>
            <person name="Wang J."/>
            <person name="Peng C."/>
            <person name="Meng J."/>
            <person name="Yang L."/>
            <person name="Liu J."/>
            <person name="Wen B."/>
            <person name="Zhang N."/>
            <person name="Huang Z."/>
            <person name="Zhu Q."/>
            <person name="Feng Y."/>
            <person name="Mount A."/>
            <person name="Hedgecock D."/>
            <person name="Xu Z."/>
            <person name="Liu Y."/>
            <person name="Domazet-Loso T."/>
            <person name="Du Y."/>
            <person name="Sun X."/>
            <person name="Zhang S."/>
            <person name="Liu B."/>
            <person name="Cheng P."/>
            <person name="Jiang X."/>
            <person name="Li J."/>
            <person name="Fan D."/>
            <person name="Wang W."/>
            <person name="Fu W."/>
            <person name="Wang T."/>
            <person name="Wang B."/>
            <person name="Zhang J."/>
            <person name="Peng Z."/>
            <person name="Li Y."/>
            <person name="Li N."/>
            <person name="Wang J."/>
            <person name="Chen M."/>
            <person name="He Y."/>
            <person name="Tan F."/>
            <person name="Song X."/>
            <person name="Zheng Q."/>
            <person name="Huang R."/>
            <person name="Yang H."/>
            <person name="Du X."/>
            <person name="Chen L."/>
            <person name="Yang M."/>
            <person name="Gaffney P.M."/>
            <person name="Wang S."/>
            <person name="Luo L."/>
            <person name="She Z."/>
            <person name="Ming Y."/>
            <person name="Huang W."/>
            <person name="Zhang S."/>
            <person name="Huang B."/>
            <person name="Zhang Y."/>
            <person name="Qu T."/>
            <person name="Ni P."/>
            <person name="Miao G."/>
            <person name="Wang J."/>
            <person name="Wang Q."/>
            <person name="Steinberg C.E."/>
            <person name="Wang H."/>
            <person name="Li N."/>
            <person name="Qian L."/>
            <person name="Zhang G."/>
            <person name="Li Y."/>
            <person name="Yang H."/>
            <person name="Liu X."/>
            <person name="Wang J."/>
            <person name="Yin Y."/>
            <person name="Wang J."/>
        </authorList>
    </citation>
    <scope>NUCLEOTIDE SEQUENCE [LARGE SCALE GENOMIC DNA]</scope>
    <source>
        <strain evidence="7">05x7-T-G4-1.051#20</strain>
    </source>
</reference>
<evidence type="ECO:0000256" key="3">
    <source>
        <dbReference type="ARBA" id="ARBA00023163"/>
    </source>
</evidence>
<feature type="region of interest" description="Disordered" evidence="6">
    <location>
        <begin position="1163"/>
        <end position="1265"/>
    </location>
</feature>
<dbReference type="Pfam" id="PF13921">
    <property type="entry name" value="Myb_DNA-bind_6"/>
    <property type="match status" value="1"/>
</dbReference>
<dbReference type="PROSITE" id="PS51294">
    <property type="entry name" value="HTH_MYB"/>
    <property type="match status" value="2"/>
</dbReference>
<keyword evidence="5" id="KW-0175">Coiled coil</keyword>